<organism evidence="1 2">
    <name type="scientific">Cohnella suwonensis</name>
    <dbReference type="NCBI Taxonomy" id="696072"/>
    <lineage>
        <taxon>Bacteria</taxon>
        <taxon>Bacillati</taxon>
        <taxon>Bacillota</taxon>
        <taxon>Bacilli</taxon>
        <taxon>Bacillales</taxon>
        <taxon>Paenibacillaceae</taxon>
        <taxon>Cohnella</taxon>
    </lineage>
</organism>
<reference evidence="2" key="1">
    <citation type="journal article" date="2019" name="Int. J. Syst. Evol. Microbiol.">
        <title>The Global Catalogue of Microorganisms (GCM) 10K type strain sequencing project: providing services to taxonomists for standard genome sequencing and annotation.</title>
        <authorList>
            <consortium name="The Broad Institute Genomics Platform"/>
            <consortium name="The Broad Institute Genome Sequencing Center for Infectious Disease"/>
            <person name="Wu L."/>
            <person name="Ma J."/>
        </authorList>
    </citation>
    <scope>NUCLEOTIDE SEQUENCE [LARGE SCALE GENOMIC DNA]</scope>
    <source>
        <strain evidence="2">CCUG 57113</strain>
    </source>
</reference>
<name>A0ABW0LNL6_9BACL</name>
<accession>A0ABW0LNL6</accession>
<sequence>MKKHLRVNTAIFDMVSTAPEAVDAYDEIKVNCALCLTSTRSKQLLATKTFGVNTAQLVDVGDDENVKVMSFNGFKVLSANIEPPKEPTIVVVNGGLVIEDCDKKSFDQFKGLYINGVAFHPKSLDTSNFMVNGGMIPYPDGATLIFQGLKLNNSFLRSSVRGSTYFVQGVPSNLNELNHDLIGKMQQLLKETGIVAVEPLDLELLANKNIRFDTRWLTVSEDNAEHLLPFVEGYVGVTIIPSGFKIMQGGKLDRLAIRRFGTRIYVDGDLQIHAEEADALVAVEQLQVSGKVIVADSLADAFFAKCTQYGNVTVYQGEWIEHVGSDALVDSEALEQSEEGATFRFVDANVEISTDTPVGLLSEKLHRIILQDSSLTLGLGQHKALNKKIENHKSDIIIREHIPQIEPKQEPETKAYTETYINTAYFKL</sequence>
<dbReference type="RefSeq" id="WP_209747114.1">
    <property type="nucleotide sequence ID" value="NZ_JBHSMH010000004.1"/>
</dbReference>
<evidence type="ECO:0008006" key="3">
    <source>
        <dbReference type="Google" id="ProtNLM"/>
    </source>
</evidence>
<dbReference type="EMBL" id="JBHSMH010000004">
    <property type="protein sequence ID" value="MFC5467490.1"/>
    <property type="molecule type" value="Genomic_DNA"/>
</dbReference>
<protein>
    <recommendedName>
        <fullName evidence="3">DUF342 domain-containing protein</fullName>
    </recommendedName>
</protein>
<keyword evidence="2" id="KW-1185">Reference proteome</keyword>
<proteinExistence type="predicted"/>
<comment type="caution">
    <text evidence="1">The sequence shown here is derived from an EMBL/GenBank/DDBJ whole genome shotgun (WGS) entry which is preliminary data.</text>
</comment>
<evidence type="ECO:0000313" key="1">
    <source>
        <dbReference type="EMBL" id="MFC5467490.1"/>
    </source>
</evidence>
<dbReference type="Proteomes" id="UP001596105">
    <property type="component" value="Unassembled WGS sequence"/>
</dbReference>
<evidence type="ECO:0000313" key="2">
    <source>
        <dbReference type="Proteomes" id="UP001596105"/>
    </source>
</evidence>
<gene>
    <name evidence="1" type="ORF">ACFPPD_02090</name>
</gene>